<feature type="signal peptide" evidence="1">
    <location>
        <begin position="1"/>
        <end position="23"/>
    </location>
</feature>
<dbReference type="EMBL" id="PHGZ01000004">
    <property type="protein sequence ID" value="PJG83843.1"/>
    <property type="molecule type" value="Genomic_DNA"/>
</dbReference>
<gene>
    <name evidence="2" type="ORF">CVP04_01775</name>
</gene>
<evidence type="ECO:0008006" key="4">
    <source>
        <dbReference type="Google" id="ProtNLM"/>
    </source>
</evidence>
<dbReference type="Proteomes" id="UP000230282">
    <property type="component" value="Unassembled WGS sequence"/>
</dbReference>
<accession>A0A2M8RY77</accession>
<dbReference type="AlphaFoldDB" id="A0A2M8RY77"/>
<organism evidence="2 3">
    <name type="scientific">Caviibacterium pharyngocola</name>
    <dbReference type="NCBI Taxonomy" id="28159"/>
    <lineage>
        <taxon>Bacteria</taxon>
        <taxon>Pseudomonadati</taxon>
        <taxon>Pseudomonadota</taxon>
        <taxon>Gammaproteobacteria</taxon>
        <taxon>Pasteurellales</taxon>
        <taxon>Pasteurellaceae</taxon>
        <taxon>Caviibacterium</taxon>
    </lineage>
</organism>
<dbReference type="PROSITE" id="PS51257">
    <property type="entry name" value="PROKAR_LIPOPROTEIN"/>
    <property type="match status" value="1"/>
</dbReference>
<evidence type="ECO:0000256" key="1">
    <source>
        <dbReference type="SAM" id="SignalP"/>
    </source>
</evidence>
<evidence type="ECO:0000313" key="2">
    <source>
        <dbReference type="EMBL" id="PJG83843.1"/>
    </source>
</evidence>
<evidence type="ECO:0000313" key="3">
    <source>
        <dbReference type="Proteomes" id="UP000230282"/>
    </source>
</evidence>
<proteinExistence type="predicted"/>
<comment type="caution">
    <text evidence="2">The sequence shown here is derived from an EMBL/GenBank/DDBJ whole genome shotgun (WGS) entry which is preliminary data.</text>
</comment>
<dbReference type="RefSeq" id="WP_100295808.1">
    <property type="nucleotide sequence ID" value="NZ_PHGZ01000004.1"/>
</dbReference>
<keyword evidence="1" id="KW-0732">Signal</keyword>
<protein>
    <recommendedName>
        <fullName evidence="4">6-phosphofructokinase</fullName>
    </recommendedName>
</protein>
<name>A0A2M8RY77_9PAST</name>
<keyword evidence="3" id="KW-1185">Reference proteome</keyword>
<dbReference type="OrthoDB" id="5690458at2"/>
<feature type="chain" id="PRO_5014889553" description="6-phosphofructokinase" evidence="1">
    <location>
        <begin position="24"/>
        <end position="186"/>
    </location>
</feature>
<reference evidence="2 3" key="1">
    <citation type="submission" date="2017-11" db="EMBL/GenBank/DDBJ databases">
        <title>Reclassification of Bisgaard taxon 5 as Caviibacterium pharyngocola gen. nov., sp. nov.</title>
        <authorList>
            <person name="Christensen H."/>
        </authorList>
    </citation>
    <scope>NUCLEOTIDE SEQUENCE [LARGE SCALE GENOMIC DNA]</scope>
    <source>
        <strain evidence="2 3">7_3</strain>
    </source>
</reference>
<sequence length="186" mass="21781">MKKILILTTALLLTACVSPPQLSAPQTITHNDKTYYQVSQQDLGNIARYVYVNQGESAQEWKSAVELLQDRNWEMRTLDERITLRKRVYQNTGVENFDIYRKDDTLYAFVIYEPTAANKDWQVDVAKGKDILHCGFVQYQYSLKVAKNKKLMNMKKNKVVNYLKKYVVDKEMQQLIQEQWSLGCLK</sequence>